<feature type="signal peptide" evidence="1">
    <location>
        <begin position="1"/>
        <end position="21"/>
    </location>
</feature>
<keyword evidence="1" id="KW-0732">Signal</keyword>
<dbReference type="AlphaFoldDB" id="A0A3A8K8L1"/>
<keyword evidence="3" id="KW-1185">Reference proteome</keyword>
<protein>
    <submittedName>
        <fullName evidence="2">Uncharacterized protein</fullName>
    </submittedName>
</protein>
<comment type="caution">
    <text evidence="2">The sequence shown here is derived from an EMBL/GenBank/DDBJ whole genome shotgun (WGS) entry which is preliminary data.</text>
</comment>
<dbReference type="RefSeq" id="WP_120605736.1">
    <property type="nucleotide sequence ID" value="NZ_JABFJX010000004.1"/>
</dbReference>
<dbReference type="Proteomes" id="UP000268313">
    <property type="component" value="Unassembled WGS sequence"/>
</dbReference>
<name>A0A3A8K8L1_9BACT</name>
<sequence length="73" mass="7553">MKHFLLSAAAVLGLASAPAQAQAPGPFSPFAPFELRVNFQPANAPVPAGFVADSGQVYGSAARRPRISTSSKR</sequence>
<organism evidence="2 3">
    <name type="scientific">Corallococcus carmarthensis</name>
    <dbReference type="NCBI Taxonomy" id="2316728"/>
    <lineage>
        <taxon>Bacteria</taxon>
        <taxon>Pseudomonadati</taxon>
        <taxon>Myxococcota</taxon>
        <taxon>Myxococcia</taxon>
        <taxon>Myxococcales</taxon>
        <taxon>Cystobacterineae</taxon>
        <taxon>Myxococcaceae</taxon>
        <taxon>Corallococcus</taxon>
    </lineage>
</organism>
<proteinExistence type="predicted"/>
<gene>
    <name evidence="2" type="ORF">D7X32_28645</name>
</gene>
<evidence type="ECO:0000313" key="2">
    <source>
        <dbReference type="EMBL" id="RKG98771.1"/>
    </source>
</evidence>
<reference evidence="3" key="1">
    <citation type="submission" date="2018-09" db="EMBL/GenBank/DDBJ databases">
        <authorList>
            <person name="Livingstone P.G."/>
            <person name="Whitworth D.E."/>
        </authorList>
    </citation>
    <scope>NUCLEOTIDE SEQUENCE [LARGE SCALE GENOMIC DNA]</scope>
    <source>
        <strain evidence="3">CA043D</strain>
    </source>
</reference>
<evidence type="ECO:0000313" key="3">
    <source>
        <dbReference type="Proteomes" id="UP000268313"/>
    </source>
</evidence>
<feature type="chain" id="PRO_5017389558" evidence="1">
    <location>
        <begin position="22"/>
        <end position="73"/>
    </location>
</feature>
<accession>A0A3A8K8L1</accession>
<evidence type="ECO:0000256" key="1">
    <source>
        <dbReference type="SAM" id="SignalP"/>
    </source>
</evidence>
<dbReference type="EMBL" id="RAWE01000133">
    <property type="protein sequence ID" value="RKG98771.1"/>
    <property type="molecule type" value="Genomic_DNA"/>
</dbReference>